<dbReference type="PANTHER" id="PTHR43586">
    <property type="entry name" value="CYSTEINE DESULFURASE"/>
    <property type="match status" value="1"/>
</dbReference>
<dbReference type="InterPro" id="IPR015424">
    <property type="entry name" value="PyrdxlP-dep_Trfase"/>
</dbReference>
<reference evidence="10" key="1">
    <citation type="journal article" date="2019" name="Int. J. Syst. Evol. Microbiol.">
        <title>The Global Catalogue of Microorganisms (GCM) 10K type strain sequencing project: providing services to taxonomists for standard genome sequencing and annotation.</title>
        <authorList>
            <consortium name="The Broad Institute Genomics Platform"/>
            <consortium name="The Broad Institute Genome Sequencing Center for Infectious Disease"/>
            <person name="Wu L."/>
            <person name="Ma J."/>
        </authorList>
    </citation>
    <scope>NUCLEOTIDE SEQUENCE [LARGE SCALE GENOMIC DNA]</scope>
    <source>
        <strain evidence="10">CGMCC 1.10130</strain>
    </source>
</reference>
<organism evidence="9 10">
    <name type="scientific">Neiella marina</name>
    <dbReference type="NCBI Taxonomy" id="508461"/>
    <lineage>
        <taxon>Bacteria</taxon>
        <taxon>Pseudomonadati</taxon>
        <taxon>Pseudomonadota</taxon>
        <taxon>Gammaproteobacteria</taxon>
        <taxon>Alteromonadales</taxon>
        <taxon>Echinimonadaceae</taxon>
        <taxon>Neiella</taxon>
    </lineage>
</organism>
<dbReference type="SUPFAM" id="SSF82649">
    <property type="entry name" value="SufE/NifU"/>
    <property type="match status" value="1"/>
</dbReference>
<dbReference type="OrthoDB" id="9808002at2"/>
<feature type="domain" description="Fe-S metabolism associated" evidence="8">
    <location>
        <begin position="421"/>
        <end position="539"/>
    </location>
</feature>
<evidence type="ECO:0000256" key="2">
    <source>
        <dbReference type="ARBA" id="ARBA00010447"/>
    </source>
</evidence>
<comment type="similarity">
    <text evidence="2">Belongs to the class-V pyridoxal-phosphate-dependent aminotransferase family. Csd subfamily.</text>
</comment>
<evidence type="ECO:0000313" key="9">
    <source>
        <dbReference type="EMBL" id="GGA66146.1"/>
    </source>
</evidence>
<evidence type="ECO:0000256" key="4">
    <source>
        <dbReference type="ARBA" id="ARBA00022679"/>
    </source>
</evidence>
<feature type="domain" description="Aminotransferase class V" evidence="7">
    <location>
        <begin position="23"/>
        <end position="389"/>
    </location>
</feature>
<evidence type="ECO:0000259" key="7">
    <source>
        <dbReference type="Pfam" id="PF00266"/>
    </source>
</evidence>
<dbReference type="RefSeq" id="WP_158100477.1">
    <property type="nucleotide sequence ID" value="NZ_BMDX01000002.1"/>
</dbReference>
<proteinExistence type="inferred from homology"/>
<name>A0A8J2U292_9GAMM</name>
<dbReference type="Gene3D" id="3.90.1150.10">
    <property type="entry name" value="Aspartate Aminotransferase, domain 1"/>
    <property type="match status" value="1"/>
</dbReference>
<evidence type="ECO:0000256" key="1">
    <source>
        <dbReference type="ARBA" id="ARBA00001933"/>
    </source>
</evidence>
<comment type="cofactor">
    <cofactor evidence="1">
        <name>pyridoxal 5'-phosphate</name>
        <dbReference type="ChEBI" id="CHEBI:597326"/>
    </cofactor>
</comment>
<dbReference type="AlphaFoldDB" id="A0A8J2U292"/>
<dbReference type="InterPro" id="IPR015421">
    <property type="entry name" value="PyrdxlP-dep_Trfase_major"/>
</dbReference>
<dbReference type="InterPro" id="IPR010970">
    <property type="entry name" value="Cys_dSase_SufS"/>
</dbReference>
<sequence>MNKAIRQQFPALHQRINGQPLAYLDSAATCQKPAPVVATIQQFYRRDNANVHRAGYTIAARATEQFEQARATVANYFGMPAKNLVWTRGCTEAINLVAFSWAIHHVNAGDLVLVSGLEHHANLIPWQQVCRTKSAELAIIPVLANGELDQQVFQQQLRRRPKLVALTHVSNVLGTINPVAEMVALAHQYEARVLIDGAQAAAHLTLDVAKLAADFYTFSGHKMYGPTGIGGVLMSDEMLAQCQPWQTGGEMVAEVSYQTASWAEPPYCFEAGTPNIAGAIGLASAISFLQQLPDGWQQHEAELLSYAKQRLAAIDGISLIGEPDEQVAVQSFISTKIHPQDLAQYLDQYGVAVRLGKHCAHPLLSALGVAATLRLSLACYSNRQDIDQLVAAIEAAHQDDVDITSLAEAERCDLDSAKVEVAEAKNWQQTLTALITLGKALPLSLRAKRQPQYLVRGCESATWLEVRQTEAGWQCLVDSEANVVRGILHLLAMDFNQQAVSEQQCFDAEGWLAQQGFHKQLSMTRQSGVAAALLQLQRQLVQ</sequence>
<dbReference type="Pfam" id="PF00266">
    <property type="entry name" value="Aminotran_5"/>
    <property type="match status" value="1"/>
</dbReference>
<evidence type="ECO:0000256" key="5">
    <source>
        <dbReference type="ARBA" id="ARBA00022898"/>
    </source>
</evidence>
<dbReference type="GO" id="GO:0031071">
    <property type="term" value="F:cysteine desulfurase activity"/>
    <property type="evidence" value="ECO:0007669"/>
    <property type="project" value="UniProtKB-EC"/>
</dbReference>
<dbReference type="Proteomes" id="UP000619743">
    <property type="component" value="Unassembled WGS sequence"/>
</dbReference>
<dbReference type="Gene3D" id="3.40.640.10">
    <property type="entry name" value="Type I PLP-dependent aspartate aminotransferase-like (Major domain)"/>
    <property type="match status" value="1"/>
</dbReference>
<evidence type="ECO:0000259" key="8">
    <source>
        <dbReference type="Pfam" id="PF02657"/>
    </source>
</evidence>
<gene>
    <name evidence="9" type="ORF">GCM10011369_04620</name>
</gene>
<dbReference type="EMBL" id="BMDX01000002">
    <property type="protein sequence ID" value="GGA66146.1"/>
    <property type="molecule type" value="Genomic_DNA"/>
</dbReference>
<dbReference type="PANTHER" id="PTHR43586:SF8">
    <property type="entry name" value="CYSTEINE DESULFURASE 1, CHLOROPLASTIC"/>
    <property type="match status" value="1"/>
</dbReference>
<dbReference type="CDD" id="cd06453">
    <property type="entry name" value="SufS_like"/>
    <property type="match status" value="1"/>
</dbReference>
<dbReference type="GO" id="GO:0006534">
    <property type="term" value="P:cysteine metabolic process"/>
    <property type="evidence" value="ECO:0007669"/>
    <property type="project" value="InterPro"/>
</dbReference>
<accession>A0A8J2U292</accession>
<dbReference type="InterPro" id="IPR003808">
    <property type="entry name" value="Fe-S_metab-assoc_dom"/>
</dbReference>
<dbReference type="Gene3D" id="3.90.1010.10">
    <property type="match status" value="1"/>
</dbReference>
<dbReference type="SUPFAM" id="SSF53383">
    <property type="entry name" value="PLP-dependent transferases"/>
    <property type="match status" value="1"/>
</dbReference>
<dbReference type="EC" id="2.8.1.7" evidence="3"/>
<dbReference type="InterPro" id="IPR000192">
    <property type="entry name" value="Aminotrans_V_dom"/>
</dbReference>
<evidence type="ECO:0000256" key="6">
    <source>
        <dbReference type="ARBA" id="ARBA00050776"/>
    </source>
</evidence>
<evidence type="ECO:0000313" key="10">
    <source>
        <dbReference type="Proteomes" id="UP000619743"/>
    </source>
</evidence>
<evidence type="ECO:0000256" key="3">
    <source>
        <dbReference type="ARBA" id="ARBA00012239"/>
    </source>
</evidence>
<protein>
    <recommendedName>
        <fullName evidence="3">cysteine desulfurase</fullName>
        <ecNumber evidence="3">2.8.1.7</ecNumber>
    </recommendedName>
</protein>
<dbReference type="InterPro" id="IPR015422">
    <property type="entry name" value="PyrdxlP-dep_Trfase_small"/>
</dbReference>
<comment type="caution">
    <text evidence="9">The sequence shown here is derived from an EMBL/GenBank/DDBJ whole genome shotgun (WGS) entry which is preliminary data.</text>
</comment>
<keyword evidence="4" id="KW-0808">Transferase</keyword>
<dbReference type="Pfam" id="PF02657">
    <property type="entry name" value="SufE"/>
    <property type="match status" value="1"/>
</dbReference>
<dbReference type="GO" id="GO:0030170">
    <property type="term" value="F:pyridoxal phosphate binding"/>
    <property type="evidence" value="ECO:0007669"/>
    <property type="project" value="InterPro"/>
</dbReference>
<keyword evidence="5" id="KW-0663">Pyridoxal phosphate</keyword>
<keyword evidence="10" id="KW-1185">Reference proteome</keyword>
<comment type="catalytic activity">
    <reaction evidence="6">
        <text>(sulfur carrier)-H + L-cysteine = (sulfur carrier)-SH + L-alanine</text>
        <dbReference type="Rhea" id="RHEA:43892"/>
        <dbReference type="Rhea" id="RHEA-COMP:14737"/>
        <dbReference type="Rhea" id="RHEA-COMP:14739"/>
        <dbReference type="ChEBI" id="CHEBI:29917"/>
        <dbReference type="ChEBI" id="CHEBI:35235"/>
        <dbReference type="ChEBI" id="CHEBI:57972"/>
        <dbReference type="ChEBI" id="CHEBI:64428"/>
        <dbReference type="EC" id="2.8.1.7"/>
    </reaction>
</comment>
<dbReference type="NCBIfam" id="TIGR01979">
    <property type="entry name" value="sufS"/>
    <property type="match status" value="1"/>
</dbReference>